<evidence type="ECO:0000313" key="2">
    <source>
        <dbReference type="Proteomes" id="UP000294028"/>
    </source>
</evidence>
<dbReference type="RefSeq" id="WP_129785914.1">
    <property type="nucleotide sequence ID" value="NZ_RZHH01000003.1"/>
</dbReference>
<dbReference type="Proteomes" id="UP000294028">
    <property type="component" value="Unassembled WGS sequence"/>
</dbReference>
<accession>A0A482T5F5</accession>
<dbReference type="AlphaFoldDB" id="A0A482T5F5"/>
<dbReference type="EMBL" id="RZHH01000003">
    <property type="protein sequence ID" value="RYJ08097.1"/>
    <property type="molecule type" value="Genomic_DNA"/>
</dbReference>
<comment type="caution">
    <text evidence="1">The sequence shown here is derived from an EMBL/GenBank/DDBJ whole genome shotgun (WGS) entry which is preliminary data.</text>
</comment>
<proteinExistence type="predicted"/>
<reference evidence="1 2" key="1">
    <citation type="submission" date="2018-12" db="EMBL/GenBank/DDBJ databases">
        <title>Genome analysis provides insights into bioremediation potentialities of Halogeometricum borinquense strain N11.</title>
        <authorList>
            <person name="Najjari A."/>
            <person name="Youssef N."/>
            <person name="Fhoula I."/>
            <person name="Ben Dhia O."/>
            <person name="Mahjoubi M."/>
            <person name="Ouzari H.I."/>
            <person name="Cherif A."/>
        </authorList>
    </citation>
    <scope>NUCLEOTIDE SEQUENCE [LARGE SCALE GENOMIC DNA]</scope>
    <source>
        <strain evidence="1 2">N11</strain>
    </source>
</reference>
<name>A0A482T5F5_9EURY</name>
<protein>
    <submittedName>
        <fullName evidence="1">Uncharacterized protein</fullName>
    </submittedName>
</protein>
<gene>
    <name evidence="1" type="ORF">ELS19_16065</name>
</gene>
<sequence>MSGRETHQKAVTRVGQWLDLTDEQRREFVDLVHQSFGAEDMDFSNYDERYLNFLEENIFTDDEIIEYLNQAGIEPETVELFESQSIPFDEVYRSWNEIRYSINEILDLTMLLKLIHEYSEQSEDGLVNSRFKLQKLVYLVNRELIEQDRIGPDTKPVDHGKLEATGFRYTYRKRQSGPFSKNLQEDKHRLYASNLVDEELVEGDSTPEVNENKARFEISLGGSGEVLMDRFAGILRNLSTDVLSEWEAAITTVVNRCGSMSIEELQNYVDSIDDVNQADERSLLIRGRQVEYDSEPWLEVSAEGGMSYV</sequence>
<organism evidence="1 2">
    <name type="scientific">Halogeometricum borinquense</name>
    <dbReference type="NCBI Taxonomy" id="60847"/>
    <lineage>
        <taxon>Archaea</taxon>
        <taxon>Methanobacteriati</taxon>
        <taxon>Methanobacteriota</taxon>
        <taxon>Stenosarchaea group</taxon>
        <taxon>Halobacteria</taxon>
        <taxon>Halobacteriales</taxon>
        <taxon>Haloferacaceae</taxon>
        <taxon>Halogeometricum</taxon>
    </lineage>
</organism>
<evidence type="ECO:0000313" key="1">
    <source>
        <dbReference type="EMBL" id="RYJ08097.1"/>
    </source>
</evidence>